<organism evidence="2 3">
    <name type="scientific">Bacillus albus</name>
    <dbReference type="NCBI Taxonomy" id="2026189"/>
    <lineage>
        <taxon>Bacteria</taxon>
        <taxon>Bacillati</taxon>
        <taxon>Bacillota</taxon>
        <taxon>Bacilli</taxon>
        <taxon>Bacillales</taxon>
        <taxon>Bacillaceae</taxon>
        <taxon>Bacillus</taxon>
        <taxon>Bacillus cereus group</taxon>
    </lineage>
</organism>
<dbReference type="AlphaFoldDB" id="A0A1J9TPM7"/>
<evidence type="ECO:0000313" key="2">
    <source>
        <dbReference type="EMBL" id="OJD66450.1"/>
    </source>
</evidence>
<dbReference type="InterPro" id="IPR013325">
    <property type="entry name" value="RNA_pol_sigma_r2"/>
</dbReference>
<dbReference type="Pfam" id="PF04542">
    <property type="entry name" value="Sigma70_r2"/>
    <property type="match status" value="1"/>
</dbReference>
<feature type="domain" description="RNA polymerase sigma-70 region 2" evidence="1">
    <location>
        <begin position="8"/>
        <end position="45"/>
    </location>
</feature>
<sequence length="84" mass="9950">MEEKVEELIDIYKQQIYSLCYKLAKTKEDAEDIFQETWIKELKEICESKKGTFTVTLKANEKYVFSISGVMVKDGFVKVKWKEK</sequence>
<accession>A0A1J9TPM7</accession>
<protein>
    <recommendedName>
        <fullName evidence="1">RNA polymerase sigma-70 region 2 domain-containing protein</fullName>
    </recommendedName>
</protein>
<dbReference type="SUPFAM" id="SSF88946">
    <property type="entry name" value="Sigma2 domain of RNA polymerase sigma factors"/>
    <property type="match status" value="1"/>
</dbReference>
<name>A0A1J9TPM7_9BACI</name>
<dbReference type="GO" id="GO:0006352">
    <property type="term" value="P:DNA-templated transcription initiation"/>
    <property type="evidence" value="ECO:0007669"/>
    <property type="project" value="InterPro"/>
</dbReference>
<proteinExistence type="predicted"/>
<dbReference type="Proteomes" id="UP000181873">
    <property type="component" value="Unassembled WGS sequence"/>
</dbReference>
<dbReference type="GO" id="GO:0003700">
    <property type="term" value="F:DNA-binding transcription factor activity"/>
    <property type="evidence" value="ECO:0007669"/>
    <property type="project" value="InterPro"/>
</dbReference>
<evidence type="ECO:0000259" key="1">
    <source>
        <dbReference type="Pfam" id="PF04542"/>
    </source>
</evidence>
<dbReference type="EMBL" id="MAOE01000059">
    <property type="protein sequence ID" value="OJD66450.1"/>
    <property type="molecule type" value="Genomic_DNA"/>
</dbReference>
<dbReference type="Gene3D" id="1.10.1740.10">
    <property type="match status" value="1"/>
</dbReference>
<reference evidence="2 3" key="1">
    <citation type="submission" date="2016-06" db="EMBL/GenBank/DDBJ databases">
        <title>First insights into the genetic diversity and population structure of in the Bacillus cereus group bacteria from diverse marine environments.</title>
        <authorList>
            <person name="Liu Y."/>
            <person name="Lai Q."/>
            <person name="Shao Z."/>
        </authorList>
    </citation>
    <scope>NUCLEOTIDE SEQUENCE [LARGE SCALE GENOMIC DNA]</scope>
    <source>
        <strain evidence="2 3">N35-10-2</strain>
    </source>
</reference>
<evidence type="ECO:0000313" key="3">
    <source>
        <dbReference type="Proteomes" id="UP000181873"/>
    </source>
</evidence>
<comment type="caution">
    <text evidence="2">The sequence shown here is derived from an EMBL/GenBank/DDBJ whole genome shotgun (WGS) entry which is preliminary data.</text>
</comment>
<gene>
    <name evidence="2" type="ORF">BAU25_08620</name>
</gene>
<dbReference type="InterPro" id="IPR007627">
    <property type="entry name" value="RNA_pol_sigma70_r2"/>
</dbReference>